<dbReference type="InterPro" id="IPR021027">
    <property type="entry name" value="Transposase_put_HTH"/>
</dbReference>
<comment type="caution">
    <text evidence="2">The sequence shown here is derived from an EMBL/GenBank/DDBJ whole genome shotgun (WGS) entry which is preliminary data.</text>
</comment>
<protein>
    <recommendedName>
        <fullName evidence="1">Transposase putative helix-turn-helix domain-containing protein</fullName>
    </recommendedName>
</protein>
<evidence type="ECO:0000313" key="2">
    <source>
        <dbReference type="EMBL" id="MBB4679779.1"/>
    </source>
</evidence>
<gene>
    <name evidence="2" type="ORF">HNR67_005897</name>
</gene>
<accession>A0A7W7FY81</accession>
<name>A0A7W7FY81_9PSEU</name>
<keyword evidence="3" id="KW-1185">Reference proteome</keyword>
<dbReference type="Proteomes" id="UP000533598">
    <property type="component" value="Unassembled WGS sequence"/>
</dbReference>
<evidence type="ECO:0000313" key="3">
    <source>
        <dbReference type="Proteomes" id="UP000533598"/>
    </source>
</evidence>
<dbReference type="Pfam" id="PF12323">
    <property type="entry name" value="HTH_OrfB_IS605"/>
    <property type="match status" value="1"/>
</dbReference>
<reference evidence="2 3" key="1">
    <citation type="submission" date="2020-08" db="EMBL/GenBank/DDBJ databases">
        <title>Sequencing the genomes of 1000 actinobacteria strains.</title>
        <authorList>
            <person name="Klenk H.-P."/>
        </authorList>
    </citation>
    <scope>NUCLEOTIDE SEQUENCE [LARGE SCALE GENOMIC DNA]</scope>
    <source>
        <strain evidence="2 3">DSM 44230</strain>
    </source>
</reference>
<dbReference type="RefSeq" id="WP_185005486.1">
    <property type="nucleotide sequence ID" value="NZ_BAAAUI010000001.1"/>
</dbReference>
<sequence length="54" mass="6045">MTTMIQAYRYALAPTAAQDAMLRSHCGGQRFAYNWGLALTKAVFAQREDGHAPW</sequence>
<evidence type="ECO:0000259" key="1">
    <source>
        <dbReference type="Pfam" id="PF12323"/>
    </source>
</evidence>
<dbReference type="EMBL" id="JACHMH010000001">
    <property type="protein sequence ID" value="MBB4679779.1"/>
    <property type="molecule type" value="Genomic_DNA"/>
</dbReference>
<proteinExistence type="predicted"/>
<dbReference type="AlphaFoldDB" id="A0A7W7FY81"/>
<feature type="domain" description="Transposase putative helix-turn-helix" evidence="1">
    <location>
        <begin position="4"/>
        <end position="47"/>
    </location>
</feature>
<organism evidence="2 3">
    <name type="scientific">Crossiella cryophila</name>
    <dbReference type="NCBI Taxonomy" id="43355"/>
    <lineage>
        <taxon>Bacteria</taxon>
        <taxon>Bacillati</taxon>
        <taxon>Actinomycetota</taxon>
        <taxon>Actinomycetes</taxon>
        <taxon>Pseudonocardiales</taxon>
        <taxon>Pseudonocardiaceae</taxon>
        <taxon>Crossiella</taxon>
    </lineage>
</organism>